<dbReference type="KEGG" id="dpg:DESPIGER_1545"/>
<evidence type="ECO:0000256" key="12">
    <source>
        <dbReference type="ARBA" id="ARBA00023002"/>
    </source>
</evidence>
<feature type="binding site" evidence="15">
    <location>
        <begin position="109"/>
        <end position="122"/>
    </location>
    <ligand>
        <name>NAD(+)</name>
        <dbReference type="ChEBI" id="CHEBI:57540"/>
    </ligand>
</feature>
<keyword evidence="19" id="KW-1185">Reference proteome</keyword>
<evidence type="ECO:0000256" key="5">
    <source>
        <dbReference type="ARBA" id="ARBA00008319"/>
    </source>
</evidence>
<evidence type="ECO:0000256" key="2">
    <source>
        <dbReference type="ARBA" id="ARBA00001936"/>
    </source>
</evidence>
<feature type="binding site" evidence="15">
    <location>
        <position position="285"/>
    </location>
    <ligand>
        <name>Mg(2+)</name>
        <dbReference type="ChEBI" id="CHEBI:18420"/>
    </ligand>
</feature>
<evidence type="ECO:0000256" key="14">
    <source>
        <dbReference type="ARBA" id="ARBA00023304"/>
    </source>
</evidence>
<feature type="binding site" evidence="15">
    <location>
        <position position="168"/>
    </location>
    <ligand>
        <name>substrate</name>
    </ligand>
</feature>
<evidence type="ECO:0000256" key="13">
    <source>
        <dbReference type="ARBA" id="ARBA00023027"/>
    </source>
</evidence>
<accession>A0A1K1LF92</accession>
<dbReference type="GO" id="GO:0009098">
    <property type="term" value="P:L-leucine biosynthetic process"/>
    <property type="evidence" value="ECO:0007669"/>
    <property type="project" value="UniProtKB-UniRule"/>
</dbReference>
<dbReference type="GO" id="GO:0003862">
    <property type="term" value="F:3-isopropylmalate dehydrogenase activity"/>
    <property type="evidence" value="ECO:0007669"/>
    <property type="project" value="UniProtKB-UniRule"/>
</dbReference>
<evidence type="ECO:0000256" key="4">
    <source>
        <dbReference type="ARBA" id="ARBA00004762"/>
    </source>
</evidence>
<dbReference type="UniPathway" id="UPA00048">
    <property type="reaction ID" value="UER00072"/>
</dbReference>
<protein>
    <recommendedName>
        <fullName evidence="15">3-isopropylmalate dehydrogenase</fullName>
        <ecNumber evidence="15">1.1.1.85</ecNumber>
    </recommendedName>
    <alternativeName>
        <fullName evidence="15">3-IPM-DH</fullName>
    </alternativeName>
    <alternativeName>
        <fullName evidence="15">Beta-IPM dehydrogenase</fullName>
        <shortName evidence="15">IMDH</shortName>
    </alternativeName>
</protein>
<keyword evidence="12 15" id="KW-0560">Oxidoreductase</keyword>
<sequence length="390" mass="41450">MAAGAASLDGRPAGNKDSFAYKRGAAAPHEDTKMKKTICLLPGDGIGPEIVAQGVAVLEAVAKKFGHEFDFVPALIGGAAIDATGEPLPAATVEACRKADAVYLGAVGGPKWDNIEPARRPEKGLLGIRKALGLFANLRPALLLPELAGACLLRSDIAARGLDLIVVRELTGDIYFGEPRAIEERNGLRVGYNTMIYDENEIRRIAKVAFETARQRRKKVCSVEKSNVLETSRLWKAVVQEVHADYPDVELSHMYVDNAAMQLVRDPSQFDVILTGNIFGDILSDEASVITGSLGMLPSASMGAQAPALFEPIHGSAPDIAGQDKANPLATILSAGMMLRLAFGLSAEADAVENAVRQTLRDGFRTGDIMEDGCTLVGCAGMGRLVAERL</sequence>
<evidence type="ECO:0000256" key="9">
    <source>
        <dbReference type="ARBA" id="ARBA00022605"/>
    </source>
</evidence>
<evidence type="ECO:0000256" key="3">
    <source>
        <dbReference type="ARBA" id="ARBA00004496"/>
    </source>
</evidence>
<feature type="binding site" evidence="15">
    <location>
        <position position="257"/>
    </location>
    <ligand>
        <name>substrate</name>
    </ligand>
</feature>
<evidence type="ECO:0000256" key="10">
    <source>
        <dbReference type="ARBA" id="ARBA00022723"/>
    </source>
</evidence>
<evidence type="ECO:0000256" key="11">
    <source>
        <dbReference type="ARBA" id="ARBA00022842"/>
    </source>
</evidence>
<comment type="function">
    <text evidence="15 16">Catalyzes the oxidation of 3-carboxy-2-hydroxy-4-methylpentanoate (3-isopropylmalate) to 3-carboxy-4-methyl-2-oxopentanoate. The product decarboxylates to 4-methyl-2 oxopentanoate.</text>
</comment>
<keyword evidence="15" id="KW-0464">Manganese</keyword>
<proteinExistence type="inferred from homology"/>
<comment type="subunit">
    <text evidence="6 15 16">Homodimer.</text>
</comment>
<dbReference type="NCBIfam" id="TIGR00169">
    <property type="entry name" value="leuB"/>
    <property type="match status" value="1"/>
</dbReference>
<dbReference type="AlphaFoldDB" id="A0A1K1LF92"/>
<keyword evidence="8 15" id="KW-0963">Cytoplasm</keyword>
<dbReference type="PROSITE" id="PS00470">
    <property type="entry name" value="IDH_IMDH"/>
    <property type="match status" value="1"/>
</dbReference>
<evidence type="ECO:0000259" key="17">
    <source>
        <dbReference type="SMART" id="SM01329"/>
    </source>
</evidence>
<evidence type="ECO:0000256" key="15">
    <source>
        <dbReference type="HAMAP-Rule" id="MF_01033"/>
    </source>
</evidence>
<name>A0A1K1LF92_9BACT</name>
<comment type="cofactor">
    <cofactor evidence="2">
        <name>Mn(2+)</name>
        <dbReference type="ChEBI" id="CHEBI:29035"/>
    </cofactor>
</comment>
<comment type="catalytic activity">
    <reaction evidence="1 15 16">
        <text>(2R,3S)-3-isopropylmalate + NAD(+) = 4-methyl-2-oxopentanoate + CO2 + NADH</text>
        <dbReference type="Rhea" id="RHEA:32271"/>
        <dbReference type="ChEBI" id="CHEBI:16526"/>
        <dbReference type="ChEBI" id="CHEBI:17865"/>
        <dbReference type="ChEBI" id="CHEBI:35121"/>
        <dbReference type="ChEBI" id="CHEBI:57540"/>
        <dbReference type="ChEBI" id="CHEBI:57945"/>
        <dbReference type="EC" id="1.1.1.85"/>
    </reaction>
</comment>
<evidence type="ECO:0000313" key="18">
    <source>
        <dbReference type="EMBL" id="SFV73385.1"/>
    </source>
</evidence>
<keyword evidence="13 15" id="KW-0520">NAD</keyword>
<dbReference type="InterPro" id="IPR019818">
    <property type="entry name" value="IsoCit/isopropylmalate_DH_CS"/>
</dbReference>
<keyword evidence="9 15" id="KW-0028">Amino-acid biosynthesis</keyword>
<dbReference type="EMBL" id="LT630450">
    <property type="protein sequence ID" value="SFV73385.1"/>
    <property type="molecule type" value="Genomic_DNA"/>
</dbReference>
<dbReference type="Proteomes" id="UP000186323">
    <property type="component" value="Chromosome I"/>
</dbReference>
<gene>
    <name evidence="15" type="primary">leuB</name>
    <name evidence="18" type="ORF">DESPIGER_1545</name>
</gene>
<dbReference type="GO" id="GO:0000287">
    <property type="term" value="F:magnesium ion binding"/>
    <property type="evidence" value="ECO:0007669"/>
    <property type="project" value="InterPro"/>
</dbReference>
<reference evidence="19" key="1">
    <citation type="submission" date="2016-10" db="EMBL/GenBank/DDBJ databases">
        <authorList>
            <person name="Wegmann U."/>
        </authorList>
    </citation>
    <scope>NUCLEOTIDE SEQUENCE [LARGE SCALE GENOMIC DNA]</scope>
</reference>
<keyword evidence="7 15" id="KW-0432">Leucine biosynthesis</keyword>
<dbReference type="GO" id="GO:0051287">
    <property type="term" value="F:NAD binding"/>
    <property type="evidence" value="ECO:0007669"/>
    <property type="project" value="InterPro"/>
</dbReference>
<dbReference type="SMART" id="SM01329">
    <property type="entry name" value="Iso_dh"/>
    <property type="match status" value="1"/>
</dbReference>
<feature type="domain" description="Isopropylmalate dehydrogenase-like" evidence="17">
    <location>
        <begin position="37"/>
        <end position="386"/>
    </location>
</feature>
<evidence type="ECO:0000256" key="8">
    <source>
        <dbReference type="ARBA" id="ARBA00022490"/>
    </source>
</evidence>
<evidence type="ECO:0000256" key="6">
    <source>
        <dbReference type="ARBA" id="ARBA00011738"/>
    </source>
</evidence>
<dbReference type="FunFam" id="3.40.718.10:FF:000028">
    <property type="entry name" value="3-isopropylmalate dehydrogenase"/>
    <property type="match status" value="1"/>
</dbReference>
<comment type="cofactor">
    <cofactor evidence="15 16">
        <name>Mg(2+)</name>
        <dbReference type="ChEBI" id="CHEBI:18420"/>
    </cofactor>
    <cofactor evidence="15 16">
        <name>Mn(2+)</name>
        <dbReference type="ChEBI" id="CHEBI:29035"/>
    </cofactor>
    <text evidence="15 16">Binds 1 Mg(2+) or Mn(2+) ion per subunit.</text>
</comment>
<evidence type="ECO:0000256" key="1">
    <source>
        <dbReference type="ARBA" id="ARBA00000624"/>
    </source>
</evidence>
<dbReference type="InterPro" id="IPR004429">
    <property type="entry name" value="Isopropylmalate_DH"/>
</dbReference>
<dbReference type="Pfam" id="PF00180">
    <property type="entry name" value="Iso_dh"/>
    <property type="match status" value="1"/>
</dbReference>
<comment type="subcellular location">
    <subcellularLocation>
        <location evidence="3 15">Cytoplasm</location>
    </subcellularLocation>
</comment>
<feature type="site" description="Important for catalysis" evidence="15">
    <location>
        <position position="175"/>
    </location>
</feature>
<dbReference type="Gene3D" id="3.40.718.10">
    <property type="entry name" value="Isopropylmalate Dehydrogenase"/>
    <property type="match status" value="1"/>
</dbReference>
<evidence type="ECO:0000256" key="16">
    <source>
        <dbReference type="RuleBase" id="RU004445"/>
    </source>
</evidence>
<dbReference type="GO" id="GO:0005829">
    <property type="term" value="C:cytosol"/>
    <property type="evidence" value="ECO:0007669"/>
    <property type="project" value="TreeGrafter"/>
</dbReference>
<dbReference type="PANTHER" id="PTHR42979:SF1">
    <property type="entry name" value="3-ISOPROPYLMALATE DEHYDROGENASE"/>
    <property type="match status" value="1"/>
</dbReference>
<evidence type="ECO:0000313" key="19">
    <source>
        <dbReference type="Proteomes" id="UP000186323"/>
    </source>
</evidence>
<dbReference type="InterPro" id="IPR024084">
    <property type="entry name" value="IsoPropMal-DH-like_dom"/>
</dbReference>
<feature type="binding site" evidence="15">
    <location>
        <position position="257"/>
    </location>
    <ligand>
        <name>Mg(2+)</name>
        <dbReference type="ChEBI" id="CHEBI:18420"/>
    </ligand>
</feature>
<dbReference type="EC" id="1.1.1.85" evidence="15"/>
<dbReference type="SUPFAM" id="SSF53659">
    <property type="entry name" value="Isocitrate/Isopropylmalate dehydrogenase-like"/>
    <property type="match status" value="1"/>
</dbReference>
<feature type="binding site" evidence="15">
    <location>
        <begin position="315"/>
        <end position="327"/>
    </location>
    <ligand>
        <name>NAD(+)</name>
        <dbReference type="ChEBI" id="CHEBI:57540"/>
    </ligand>
</feature>
<comment type="pathway">
    <text evidence="4 15 16">Amino-acid biosynthesis; L-leucine biosynthesis; L-leucine from 3-methyl-2-oxobutanoate: step 3/4.</text>
</comment>
<comment type="similarity">
    <text evidence="5 15">Belongs to the isocitrate and isopropylmalate dehydrogenases family. LeuB type 1 subfamily.</text>
</comment>
<evidence type="ECO:0000256" key="7">
    <source>
        <dbReference type="ARBA" id="ARBA00022430"/>
    </source>
</evidence>
<dbReference type="HAMAP" id="MF_01033">
    <property type="entry name" value="LeuB_type1"/>
    <property type="match status" value="1"/>
</dbReference>
<dbReference type="PANTHER" id="PTHR42979">
    <property type="entry name" value="3-ISOPROPYLMALATE DEHYDROGENASE"/>
    <property type="match status" value="1"/>
</dbReference>
<organism evidence="18 19">
    <name type="scientific">Desulfovibrio piger</name>
    <dbReference type="NCBI Taxonomy" id="901"/>
    <lineage>
        <taxon>Bacteria</taxon>
        <taxon>Pseudomonadati</taxon>
        <taxon>Thermodesulfobacteriota</taxon>
        <taxon>Desulfovibrionia</taxon>
        <taxon>Desulfovibrionales</taxon>
        <taxon>Desulfovibrionaceae</taxon>
        <taxon>Desulfovibrio</taxon>
    </lineage>
</organism>
<feature type="site" description="Important for catalysis" evidence="15">
    <location>
        <position position="225"/>
    </location>
</feature>
<keyword evidence="14 15" id="KW-0100">Branched-chain amino acid biosynthesis</keyword>
<feature type="binding site" evidence="15">
    <location>
        <position position="139"/>
    </location>
    <ligand>
        <name>substrate</name>
    </ligand>
</feature>
<feature type="binding site" evidence="15">
    <location>
        <position position="129"/>
    </location>
    <ligand>
        <name>substrate</name>
    </ligand>
</feature>
<keyword evidence="10 15" id="KW-0479">Metal-binding</keyword>
<feature type="binding site" evidence="15">
    <location>
        <position position="281"/>
    </location>
    <ligand>
        <name>Mg(2+)</name>
        <dbReference type="ChEBI" id="CHEBI:18420"/>
    </ligand>
</feature>
<keyword evidence="11 15" id="KW-0460">Magnesium</keyword>